<organism evidence="7 8">
    <name type="scientific">Nesidiocoris tenuis</name>
    <dbReference type="NCBI Taxonomy" id="355587"/>
    <lineage>
        <taxon>Eukaryota</taxon>
        <taxon>Metazoa</taxon>
        <taxon>Ecdysozoa</taxon>
        <taxon>Arthropoda</taxon>
        <taxon>Hexapoda</taxon>
        <taxon>Insecta</taxon>
        <taxon>Pterygota</taxon>
        <taxon>Neoptera</taxon>
        <taxon>Paraneoptera</taxon>
        <taxon>Hemiptera</taxon>
        <taxon>Heteroptera</taxon>
        <taxon>Panheteroptera</taxon>
        <taxon>Cimicomorpha</taxon>
        <taxon>Miridae</taxon>
        <taxon>Dicyphina</taxon>
        <taxon>Nesidiocoris</taxon>
    </lineage>
</organism>
<dbReference type="InterPro" id="IPR020846">
    <property type="entry name" value="MFS_dom"/>
</dbReference>
<proteinExistence type="predicted"/>
<feature type="transmembrane region" description="Helical" evidence="5">
    <location>
        <begin position="409"/>
        <end position="433"/>
    </location>
</feature>
<keyword evidence="4 5" id="KW-0472">Membrane</keyword>
<dbReference type="SUPFAM" id="SSF103473">
    <property type="entry name" value="MFS general substrate transporter"/>
    <property type="match status" value="1"/>
</dbReference>
<keyword evidence="8" id="KW-1185">Reference proteome</keyword>
<evidence type="ECO:0000256" key="3">
    <source>
        <dbReference type="ARBA" id="ARBA00022989"/>
    </source>
</evidence>
<feature type="transmembrane region" description="Helical" evidence="5">
    <location>
        <begin position="168"/>
        <end position="187"/>
    </location>
</feature>
<dbReference type="PROSITE" id="PS50850">
    <property type="entry name" value="MFS"/>
    <property type="match status" value="1"/>
</dbReference>
<feature type="transmembrane region" description="Helical" evidence="5">
    <location>
        <begin position="254"/>
        <end position="273"/>
    </location>
</feature>
<dbReference type="PANTHER" id="PTHR48021">
    <property type="match status" value="1"/>
</dbReference>
<dbReference type="InterPro" id="IPR036259">
    <property type="entry name" value="MFS_trans_sf"/>
</dbReference>
<evidence type="ECO:0000256" key="1">
    <source>
        <dbReference type="ARBA" id="ARBA00004141"/>
    </source>
</evidence>
<feature type="domain" description="Major facilitator superfamily (MFS) profile" evidence="6">
    <location>
        <begin position="16"/>
        <end position="437"/>
    </location>
</feature>
<accession>A0ABN7AXP2</accession>
<evidence type="ECO:0000259" key="6">
    <source>
        <dbReference type="PROSITE" id="PS50850"/>
    </source>
</evidence>
<dbReference type="EMBL" id="AP028915">
    <property type="protein sequence ID" value="BES96950.1"/>
    <property type="molecule type" value="Genomic_DNA"/>
</dbReference>
<comment type="subcellular location">
    <subcellularLocation>
        <location evidence="1">Membrane</location>
        <topology evidence="1">Multi-pass membrane protein</topology>
    </subcellularLocation>
</comment>
<feature type="transmembrane region" description="Helical" evidence="5">
    <location>
        <begin position="285"/>
        <end position="304"/>
    </location>
</feature>
<dbReference type="InterPro" id="IPR050549">
    <property type="entry name" value="MFS_Trehalose_Transporter"/>
</dbReference>
<reference evidence="7 8" key="1">
    <citation type="submission" date="2023-09" db="EMBL/GenBank/DDBJ databases">
        <title>Nesidiocoris tenuis whole genome shotgun sequence.</title>
        <authorList>
            <person name="Shibata T."/>
            <person name="Shimoda M."/>
            <person name="Kobayashi T."/>
            <person name="Uehara T."/>
        </authorList>
    </citation>
    <scope>NUCLEOTIDE SEQUENCE [LARGE SCALE GENOMIC DNA]</scope>
    <source>
        <strain evidence="7 8">Japan</strain>
    </source>
</reference>
<sequence>MLYRKYSLGSNGQWVAAIIVSVSSFVSGTFLSWPGSALPKIRDGSAGFSLTENELSFAVALSSAGSLFSPIPCCYLMDKIGRKNTLLLFDSLILISWALLAFCKTAVPIYIARFLCGLWGGAEYVTVAIYVCEIAEPRLRGSLGTICELMLFSGALFESAMSVLSYEYLIAASAVPAVILFFGLIFIPESPYFYLMKGDRLTASENVKWLRGKCTIQDMDAMESSVKEQLANTAGFSEIFSSPMNLKPFIMVQCLKVIVGCSSIIMLMSYASTLLPDSWISAKNGATLLSLVWVVAGLFACSIMDKINRRTFLYISSIGTALALSCTTVWYYLDEKTSVDMSSTKWVPLLTLIVAGIFETGGIFNVPNVVKGEIFAINIKSKASALCCMTAFLFEGMTTYFFYPINNSIGLYFNFGKIVITSSLCILVSKFLLIETRGRSLEEIQYIINKGL</sequence>
<dbReference type="PROSITE" id="PS00217">
    <property type="entry name" value="SUGAR_TRANSPORT_2"/>
    <property type="match status" value="1"/>
</dbReference>
<dbReference type="InterPro" id="IPR005828">
    <property type="entry name" value="MFS_sugar_transport-like"/>
</dbReference>
<dbReference type="InterPro" id="IPR005829">
    <property type="entry name" value="Sugar_transporter_CS"/>
</dbReference>
<feature type="transmembrane region" description="Helical" evidence="5">
    <location>
        <begin position="385"/>
        <end position="403"/>
    </location>
</feature>
<evidence type="ECO:0000313" key="8">
    <source>
        <dbReference type="Proteomes" id="UP001307889"/>
    </source>
</evidence>
<dbReference type="Pfam" id="PF00083">
    <property type="entry name" value="Sugar_tr"/>
    <property type="match status" value="1"/>
</dbReference>
<name>A0ABN7AXP2_9HEMI</name>
<evidence type="ECO:0000256" key="4">
    <source>
        <dbReference type="ARBA" id="ARBA00023136"/>
    </source>
</evidence>
<protein>
    <submittedName>
        <fullName evidence="7">Facilitated trehalose transporter Tret1-like</fullName>
    </submittedName>
</protein>
<gene>
    <name evidence="7" type="ORF">NTJ_09763</name>
</gene>
<feature type="transmembrane region" description="Helical" evidence="5">
    <location>
        <begin position="84"/>
        <end position="102"/>
    </location>
</feature>
<keyword evidence="3 5" id="KW-1133">Transmembrane helix</keyword>
<feature type="transmembrane region" description="Helical" evidence="5">
    <location>
        <begin position="345"/>
        <end position="364"/>
    </location>
</feature>
<feature type="transmembrane region" description="Helical" evidence="5">
    <location>
        <begin position="12"/>
        <end position="35"/>
    </location>
</feature>
<evidence type="ECO:0000256" key="2">
    <source>
        <dbReference type="ARBA" id="ARBA00022692"/>
    </source>
</evidence>
<feature type="transmembrane region" description="Helical" evidence="5">
    <location>
        <begin position="311"/>
        <end position="333"/>
    </location>
</feature>
<evidence type="ECO:0000313" key="7">
    <source>
        <dbReference type="EMBL" id="BES96950.1"/>
    </source>
</evidence>
<dbReference type="Gene3D" id="1.20.1250.20">
    <property type="entry name" value="MFS general substrate transporter like domains"/>
    <property type="match status" value="1"/>
</dbReference>
<evidence type="ECO:0000256" key="5">
    <source>
        <dbReference type="SAM" id="Phobius"/>
    </source>
</evidence>
<feature type="transmembrane region" description="Helical" evidence="5">
    <location>
        <begin position="55"/>
        <end position="77"/>
    </location>
</feature>
<dbReference type="Proteomes" id="UP001307889">
    <property type="component" value="Chromosome 7"/>
</dbReference>
<keyword evidence="2 5" id="KW-0812">Transmembrane</keyword>
<dbReference type="PANTHER" id="PTHR48021:SF1">
    <property type="entry name" value="GH07001P-RELATED"/>
    <property type="match status" value="1"/>
</dbReference>